<reference evidence="1 2" key="1">
    <citation type="journal article" date="2023" name="Mol. Ecol. Resour.">
        <title>Chromosome-level genome assembly of a triploid poplar Populus alba 'Berolinensis'.</title>
        <authorList>
            <person name="Chen S."/>
            <person name="Yu Y."/>
            <person name="Wang X."/>
            <person name="Wang S."/>
            <person name="Zhang T."/>
            <person name="Zhou Y."/>
            <person name="He R."/>
            <person name="Meng N."/>
            <person name="Wang Y."/>
            <person name="Liu W."/>
            <person name="Liu Z."/>
            <person name="Liu J."/>
            <person name="Guo Q."/>
            <person name="Huang H."/>
            <person name="Sederoff R.R."/>
            <person name="Wang G."/>
            <person name="Qu G."/>
            <person name="Chen S."/>
        </authorList>
    </citation>
    <scope>NUCLEOTIDE SEQUENCE [LARGE SCALE GENOMIC DNA]</scope>
    <source>
        <strain evidence="1">SC-2020</strain>
    </source>
</reference>
<evidence type="ECO:0000313" key="2">
    <source>
        <dbReference type="Proteomes" id="UP001164929"/>
    </source>
</evidence>
<protein>
    <submittedName>
        <fullName evidence="1">Uncharacterized protein</fullName>
    </submittedName>
</protein>
<sequence length="42" mass="5008">MEVREDILLPCYCCCLLIWEEGSGYCVVLAYCCLKWLRNCNW</sequence>
<organism evidence="1 2">
    <name type="scientific">Populus alba x Populus x berolinensis</name>
    <dbReference type="NCBI Taxonomy" id="444605"/>
    <lineage>
        <taxon>Eukaryota</taxon>
        <taxon>Viridiplantae</taxon>
        <taxon>Streptophyta</taxon>
        <taxon>Embryophyta</taxon>
        <taxon>Tracheophyta</taxon>
        <taxon>Spermatophyta</taxon>
        <taxon>Magnoliopsida</taxon>
        <taxon>eudicotyledons</taxon>
        <taxon>Gunneridae</taxon>
        <taxon>Pentapetalae</taxon>
        <taxon>rosids</taxon>
        <taxon>fabids</taxon>
        <taxon>Malpighiales</taxon>
        <taxon>Salicaceae</taxon>
        <taxon>Saliceae</taxon>
        <taxon>Populus</taxon>
    </lineage>
</organism>
<dbReference type="EMBL" id="JAQIZT010000001">
    <property type="protein sequence ID" value="KAJ7012042.1"/>
    <property type="molecule type" value="Genomic_DNA"/>
</dbReference>
<proteinExistence type="predicted"/>
<dbReference type="Proteomes" id="UP001164929">
    <property type="component" value="Chromosome 1"/>
</dbReference>
<name>A0AAD6RPY0_9ROSI</name>
<gene>
    <name evidence="1" type="ORF">NC653_002207</name>
</gene>
<dbReference type="AlphaFoldDB" id="A0AAD6RPY0"/>
<comment type="caution">
    <text evidence="1">The sequence shown here is derived from an EMBL/GenBank/DDBJ whole genome shotgun (WGS) entry which is preliminary data.</text>
</comment>
<evidence type="ECO:0000313" key="1">
    <source>
        <dbReference type="EMBL" id="KAJ7012042.1"/>
    </source>
</evidence>
<accession>A0AAD6RPY0</accession>
<keyword evidence="2" id="KW-1185">Reference proteome</keyword>